<sequence>MTERPQGNYQRVSPKDIRLGEPLPFAVYDSTGMLLLQAGFVINTAKQRDVLIANGCFAAGDAKHARPAHPTLPVAAVNEEHSSFEMFDLLKIRLKRTFDLYKSGGLGDDFVPRIEGIALTIQEACTHDTDSALANLHLDYDTSYAVVHHLQAAMLCELIGKKLGVPDESRLPLIKAGLTHDIGLLDIQDILDQQVNPLTSQQRERITRHPIDSESILTTLGVRETAWLDPVRHHHERLDGTGYPDGSSGDAIKLQTRVLAIADIYSAMVRDRPYRKAMVSTEAMRKLMLEQGEKTDNRLISMMIKEIGVFPPGATVRLANGDVAVVKKRTANTACPLVFSFVKPNGMPMLTPLQRDTTQEQFRIEGMVPFSSHRGSVVVIRGLWHRH</sequence>
<keyword evidence="3" id="KW-1185">Reference proteome</keyword>
<dbReference type="PROSITE" id="PS51832">
    <property type="entry name" value="HD_GYP"/>
    <property type="match status" value="1"/>
</dbReference>
<evidence type="ECO:0000313" key="2">
    <source>
        <dbReference type="EMBL" id="NMG76686.1"/>
    </source>
</evidence>
<evidence type="ECO:0000313" key="3">
    <source>
        <dbReference type="Proteomes" id="UP000648984"/>
    </source>
</evidence>
<dbReference type="SUPFAM" id="SSF109604">
    <property type="entry name" value="HD-domain/PDEase-like"/>
    <property type="match status" value="1"/>
</dbReference>
<dbReference type="Proteomes" id="UP000648984">
    <property type="component" value="Unassembled WGS sequence"/>
</dbReference>
<dbReference type="SMART" id="SM00471">
    <property type="entry name" value="HDc"/>
    <property type="match status" value="1"/>
</dbReference>
<name>A0ABX1QE32_9RHOO</name>
<dbReference type="InterPro" id="IPR037522">
    <property type="entry name" value="HD_GYP_dom"/>
</dbReference>
<dbReference type="PANTHER" id="PTHR43155">
    <property type="entry name" value="CYCLIC DI-GMP PHOSPHODIESTERASE PA4108-RELATED"/>
    <property type="match status" value="1"/>
</dbReference>
<dbReference type="Gene3D" id="1.10.3210.10">
    <property type="entry name" value="Hypothetical protein af1432"/>
    <property type="match status" value="1"/>
</dbReference>
<gene>
    <name evidence="2" type="ORF">GPA25_18150</name>
</gene>
<dbReference type="EMBL" id="WTVQ01000038">
    <property type="protein sequence ID" value="NMG76686.1"/>
    <property type="molecule type" value="Genomic_DNA"/>
</dbReference>
<dbReference type="InterPro" id="IPR003607">
    <property type="entry name" value="HD/PDEase_dom"/>
</dbReference>
<dbReference type="Pfam" id="PF13487">
    <property type="entry name" value="HD_5"/>
    <property type="match status" value="1"/>
</dbReference>
<reference evidence="2 3" key="1">
    <citation type="submission" date="2019-12" db="EMBL/GenBank/DDBJ databases">
        <title>Comparative genomics gives insights into the taxonomy of the Azoarcus-Aromatoleum group and reveals separate origins of nif in the plant-associated Azoarcus and non-plant-associated Aromatoleum sub-groups.</title>
        <authorList>
            <person name="Lafos M."/>
            <person name="Maluk M."/>
            <person name="Batista M."/>
            <person name="Junghare M."/>
            <person name="Carmona M."/>
            <person name="Faoro H."/>
            <person name="Cruz L.M."/>
            <person name="Battistoni F."/>
            <person name="De Souza E."/>
            <person name="Pedrosa F."/>
            <person name="Chen W.-M."/>
            <person name="Poole P.S."/>
            <person name="Dixon R.A."/>
            <person name="James E.K."/>
        </authorList>
    </citation>
    <scope>NUCLEOTIDE SEQUENCE [LARGE SCALE GENOMIC DNA]</scope>
    <source>
        <strain evidence="2 3">22Lin</strain>
    </source>
</reference>
<organism evidence="2 3">
    <name type="scientific">Aromatoleum diolicum</name>
    <dbReference type="NCBI Taxonomy" id="75796"/>
    <lineage>
        <taxon>Bacteria</taxon>
        <taxon>Pseudomonadati</taxon>
        <taxon>Pseudomonadota</taxon>
        <taxon>Betaproteobacteria</taxon>
        <taxon>Rhodocyclales</taxon>
        <taxon>Rhodocyclaceae</taxon>
        <taxon>Aromatoleum</taxon>
    </lineage>
</organism>
<protein>
    <submittedName>
        <fullName evidence="2">HD domain-containing protein</fullName>
    </submittedName>
</protein>
<accession>A0ABX1QE32</accession>
<feature type="domain" description="HD-GYP" evidence="1">
    <location>
        <begin position="123"/>
        <end position="319"/>
    </location>
</feature>
<proteinExistence type="predicted"/>
<comment type="caution">
    <text evidence="2">The sequence shown here is derived from an EMBL/GenBank/DDBJ whole genome shotgun (WGS) entry which is preliminary data.</text>
</comment>
<dbReference type="RefSeq" id="WP_169261829.1">
    <property type="nucleotide sequence ID" value="NZ_WTVQ01000038.1"/>
</dbReference>
<evidence type="ECO:0000259" key="1">
    <source>
        <dbReference type="PROSITE" id="PS51832"/>
    </source>
</evidence>
<dbReference type="CDD" id="cd00077">
    <property type="entry name" value="HDc"/>
    <property type="match status" value="1"/>
</dbReference>